<evidence type="ECO:0000256" key="3">
    <source>
        <dbReference type="ARBA" id="ARBA00022989"/>
    </source>
</evidence>
<evidence type="ECO:0000256" key="2">
    <source>
        <dbReference type="ARBA" id="ARBA00022692"/>
    </source>
</evidence>
<dbReference type="PANTHER" id="PTHR12428:SF65">
    <property type="entry name" value="CYTOCHROME C OXIDASE ASSEMBLY PROTEIN COX18, MITOCHONDRIAL"/>
    <property type="match status" value="1"/>
</dbReference>
<keyword evidence="3 6" id="KW-1133">Transmembrane helix</keyword>
<dbReference type="GO" id="GO:0051205">
    <property type="term" value="P:protein insertion into membrane"/>
    <property type="evidence" value="ECO:0007669"/>
    <property type="project" value="TreeGrafter"/>
</dbReference>
<sequence>MNKHTRLLFFSCILLLAGCNYSKKQHQTGFFFYVFVKPIDWLLHSIGQLFHSYGIAIILIVIIIRSILLPLMLNQMKQMHTLREKRAIVQDEISDIQTQMRQASTPEIRKEANQLLLAKYKEYGISPFKSILGSLPIFIQIPIILGLLACIKHPTSDALAQHPHFLWFNLMHPDIWLALLAGLLYFIQPLVNAIHYPKGQRKTYYTMMVLSPLFIVYASLHSAAAISLYWVVSASFLIVQTHFGHRRYKKQAQAAAIQLENYIAQRDQTSSQH</sequence>
<proteinExistence type="inferred from homology"/>
<accession>A0A4Q9WEE6</accession>
<evidence type="ECO:0000313" key="8">
    <source>
        <dbReference type="EMBL" id="TBW73490.1"/>
    </source>
</evidence>
<feature type="transmembrane region" description="Helical" evidence="6">
    <location>
        <begin position="50"/>
        <end position="73"/>
    </location>
</feature>
<evidence type="ECO:0000313" key="9">
    <source>
        <dbReference type="Proteomes" id="UP000293637"/>
    </source>
</evidence>
<keyword evidence="4 6" id="KW-0472">Membrane</keyword>
<dbReference type="NCBIfam" id="TIGR03592">
    <property type="entry name" value="yidC_oxa1_cterm"/>
    <property type="match status" value="1"/>
</dbReference>
<reference evidence="8 9" key="1">
    <citation type="journal article" date="2019" name="Sci. Transl. Med.">
        <title>Quorum sensing between bacterial species on the skin protects against epidermal injury in atopic dermatitis.</title>
        <authorList>
            <person name="Williams M.R."/>
        </authorList>
    </citation>
    <scope>NUCLEOTIDE SEQUENCE [LARGE SCALE GENOMIC DNA]</scope>
    <source>
        <strain evidence="8 9">E7</strain>
    </source>
</reference>
<dbReference type="GO" id="GO:0032977">
    <property type="term" value="F:membrane insertase activity"/>
    <property type="evidence" value="ECO:0007669"/>
    <property type="project" value="InterPro"/>
</dbReference>
<gene>
    <name evidence="8" type="primary">yidC</name>
    <name evidence="8" type="ORF">EQ812_01410</name>
</gene>
<name>A0A4Q9WEE6_STALU</name>
<organism evidence="8 9">
    <name type="scientific">Staphylococcus lugdunensis</name>
    <dbReference type="NCBI Taxonomy" id="28035"/>
    <lineage>
        <taxon>Bacteria</taxon>
        <taxon>Bacillati</taxon>
        <taxon>Bacillota</taxon>
        <taxon>Bacilli</taxon>
        <taxon>Bacillales</taxon>
        <taxon>Staphylococcaceae</taxon>
        <taxon>Staphylococcus</taxon>
    </lineage>
</organism>
<dbReference type="InterPro" id="IPR028055">
    <property type="entry name" value="YidC/Oxa/ALB_C"/>
</dbReference>
<evidence type="ECO:0000256" key="4">
    <source>
        <dbReference type="ARBA" id="ARBA00023136"/>
    </source>
</evidence>
<feature type="transmembrane region" description="Helical" evidence="6">
    <location>
        <begin position="131"/>
        <end position="155"/>
    </location>
</feature>
<dbReference type="GO" id="GO:0005886">
    <property type="term" value="C:plasma membrane"/>
    <property type="evidence" value="ECO:0007669"/>
    <property type="project" value="TreeGrafter"/>
</dbReference>
<dbReference type="PROSITE" id="PS51257">
    <property type="entry name" value="PROKAR_LIPOPROTEIN"/>
    <property type="match status" value="1"/>
</dbReference>
<dbReference type="PANTHER" id="PTHR12428">
    <property type="entry name" value="OXA1"/>
    <property type="match status" value="1"/>
</dbReference>
<dbReference type="InterPro" id="IPR001708">
    <property type="entry name" value="YidC/ALB3/OXA1/COX18"/>
</dbReference>
<protein>
    <submittedName>
        <fullName evidence="8">Membrane protein insertase YidC</fullName>
    </submittedName>
</protein>
<evidence type="ECO:0000259" key="7">
    <source>
        <dbReference type="Pfam" id="PF02096"/>
    </source>
</evidence>
<evidence type="ECO:0000256" key="6">
    <source>
        <dbReference type="SAM" id="Phobius"/>
    </source>
</evidence>
<feature type="transmembrane region" description="Helical" evidence="6">
    <location>
        <begin position="175"/>
        <end position="196"/>
    </location>
</feature>
<dbReference type="GeneID" id="58091269"/>
<feature type="domain" description="Membrane insertase YidC/Oxa/ALB C-terminal" evidence="7">
    <location>
        <begin position="53"/>
        <end position="243"/>
    </location>
</feature>
<evidence type="ECO:0000256" key="5">
    <source>
        <dbReference type="RuleBase" id="RU003945"/>
    </source>
</evidence>
<dbReference type="Proteomes" id="UP000293637">
    <property type="component" value="Unassembled WGS sequence"/>
</dbReference>
<dbReference type="EMBL" id="SCHB01000001">
    <property type="protein sequence ID" value="TBW73490.1"/>
    <property type="molecule type" value="Genomic_DNA"/>
</dbReference>
<comment type="subcellular location">
    <subcellularLocation>
        <location evidence="1 5">Membrane</location>
        <topology evidence="1 5">Multi-pass membrane protein</topology>
    </subcellularLocation>
</comment>
<dbReference type="AlphaFoldDB" id="A0A4Q9WEE6"/>
<keyword evidence="2 5" id="KW-0812">Transmembrane</keyword>
<comment type="caution">
    <text evidence="8">The sequence shown here is derived from an EMBL/GenBank/DDBJ whole genome shotgun (WGS) entry which is preliminary data.</text>
</comment>
<dbReference type="Pfam" id="PF02096">
    <property type="entry name" value="60KD_IMP"/>
    <property type="match status" value="1"/>
</dbReference>
<dbReference type="RefSeq" id="WP_002492843.1">
    <property type="nucleotide sequence ID" value="NZ_AP021848.1"/>
</dbReference>
<comment type="similarity">
    <text evidence="5">Belongs to the OXA1/ALB3/YidC family.</text>
</comment>
<evidence type="ECO:0000256" key="1">
    <source>
        <dbReference type="ARBA" id="ARBA00004141"/>
    </source>
</evidence>